<name>A0A9Q1G0G9_SYNKA</name>
<evidence type="ECO:0000256" key="1">
    <source>
        <dbReference type="SAM" id="MobiDB-lite"/>
    </source>
</evidence>
<proteinExistence type="predicted"/>
<evidence type="ECO:0000313" key="3">
    <source>
        <dbReference type="Proteomes" id="UP001152622"/>
    </source>
</evidence>
<dbReference type="AlphaFoldDB" id="A0A9Q1G0G9"/>
<protein>
    <submittedName>
        <fullName evidence="2">Uncharacterized protein</fullName>
    </submittedName>
</protein>
<organism evidence="2 3">
    <name type="scientific">Synaphobranchus kaupii</name>
    <name type="common">Kaup's arrowtooth eel</name>
    <dbReference type="NCBI Taxonomy" id="118154"/>
    <lineage>
        <taxon>Eukaryota</taxon>
        <taxon>Metazoa</taxon>
        <taxon>Chordata</taxon>
        <taxon>Craniata</taxon>
        <taxon>Vertebrata</taxon>
        <taxon>Euteleostomi</taxon>
        <taxon>Actinopterygii</taxon>
        <taxon>Neopterygii</taxon>
        <taxon>Teleostei</taxon>
        <taxon>Anguilliformes</taxon>
        <taxon>Synaphobranchidae</taxon>
        <taxon>Synaphobranchus</taxon>
    </lineage>
</organism>
<keyword evidence="3" id="KW-1185">Reference proteome</keyword>
<gene>
    <name evidence="2" type="ORF">SKAU_G00107600</name>
</gene>
<comment type="caution">
    <text evidence="2">The sequence shown here is derived from an EMBL/GenBank/DDBJ whole genome shotgun (WGS) entry which is preliminary data.</text>
</comment>
<sequence>MDYVINPGQAGRAQQPGRVVNGSDRLPRASSVTPVAPNTEVCTHAHSLPPSHMLALGGSCFLCSQPELHLPDG</sequence>
<reference evidence="2" key="1">
    <citation type="journal article" date="2023" name="Science">
        <title>Genome structures resolve the early diversification of teleost fishes.</title>
        <authorList>
            <person name="Parey E."/>
            <person name="Louis A."/>
            <person name="Montfort J."/>
            <person name="Bouchez O."/>
            <person name="Roques C."/>
            <person name="Iampietro C."/>
            <person name="Lluch J."/>
            <person name="Castinel A."/>
            <person name="Donnadieu C."/>
            <person name="Desvignes T."/>
            <person name="Floi Bucao C."/>
            <person name="Jouanno E."/>
            <person name="Wen M."/>
            <person name="Mejri S."/>
            <person name="Dirks R."/>
            <person name="Jansen H."/>
            <person name="Henkel C."/>
            <person name="Chen W.J."/>
            <person name="Zahm M."/>
            <person name="Cabau C."/>
            <person name="Klopp C."/>
            <person name="Thompson A.W."/>
            <person name="Robinson-Rechavi M."/>
            <person name="Braasch I."/>
            <person name="Lecointre G."/>
            <person name="Bobe J."/>
            <person name="Postlethwait J.H."/>
            <person name="Berthelot C."/>
            <person name="Roest Crollius H."/>
            <person name="Guiguen Y."/>
        </authorList>
    </citation>
    <scope>NUCLEOTIDE SEQUENCE</scope>
    <source>
        <strain evidence="2">WJC10195</strain>
    </source>
</reference>
<dbReference type="Proteomes" id="UP001152622">
    <property type="component" value="Chromosome 3"/>
</dbReference>
<accession>A0A9Q1G0G9</accession>
<dbReference type="EMBL" id="JAINUF010000003">
    <property type="protein sequence ID" value="KAJ8370732.1"/>
    <property type="molecule type" value="Genomic_DNA"/>
</dbReference>
<feature type="region of interest" description="Disordered" evidence="1">
    <location>
        <begin position="1"/>
        <end position="32"/>
    </location>
</feature>
<evidence type="ECO:0000313" key="2">
    <source>
        <dbReference type="EMBL" id="KAJ8370732.1"/>
    </source>
</evidence>